<protein>
    <submittedName>
        <fullName evidence="1">Cell division control protein 7</fullName>
        <ecNumber evidence="1">2.7.11.1</ecNumber>
    </submittedName>
</protein>
<keyword evidence="1" id="KW-0132">Cell division</keyword>
<keyword evidence="1" id="KW-0808">Transferase</keyword>
<comment type="caution">
    <text evidence="1">The sequence shown here is derived from an EMBL/GenBank/DDBJ whole genome shotgun (WGS) entry which is preliminary data.</text>
</comment>
<gene>
    <name evidence="1" type="primary">CDC7_2</name>
    <name evidence="1" type="ORF">LTR37_020692</name>
</gene>
<reference evidence="1" key="1">
    <citation type="submission" date="2023-07" db="EMBL/GenBank/DDBJ databases">
        <title>Black Yeasts Isolated from many extreme environments.</title>
        <authorList>
            <person name="Coleine C."/>
            <person name="Stajich J.E."/>
            <person name="Selbmann L."/>
        </authorList>
    </citation>
    <scope>NUCLEOTIDE SEQUENCE</scope>
    <source>
        <strain evidence="1">CCFEE 5714</strain>
    </source>
</reference>
<keyword evidence="2" id="KW-1185">Reference proteome</keyword>
<dbReference type="EC" id="2.7.11.1" evidence="1"/>
<evidence type="ECO:0000313" key="2">
    <source>
        <dbReference type="Proteomes" id="UP001281147"/>
    </source>
</evidence>
<name>A0ACC3MCD4_9PEZI</name>
<keyword evidence="1" id="KW-0131">Cell cycle</keyword>
<proteinExistence type="predicted"/>
<dbReference type="EMBL" id="JAUTXU010000381">
    <property type="protein sequence ID" value="KAK3681989.1"/>
    <property type="molecule type" value="Genomic_DNA"/>
</dbReference>
<evidence type="ECO:0000313" key="1">
    <source>
        <dbReference type="EMBL" id="KAK3681989.1"/>
    </source>
</evidence>
<organism evidence="1 2">
    <name type="scientific">Vermiconidia calcicola</name>
    <dbReference type="NCBI Taxonomy" id="1690605"/>
    <lineage>
        <taxon>Eukaryota</taxon>
        <taxon>Fungi</taxon>
        <taxon>Dikarya</taxon>
        <taxon>Ascomycota</taxon>
        <taxon>Pezizomycotina</taxon>
        <taxon>Dothideomycetes</taxon>
        <taxon>Dothideomycetidae</taxon>
        <taxon>Mycosphaerellales</taxon>
        <taxon>Extremaceae</taxon>
        <taxon>Vermiconidia</taxon>
    </lineage>
</organism>
<sequence>MAAVIRRQREQALRQQDEPQHGGDSTEDETEELDESKGPLEESGGTVSEEDEVDDAVLDDMERFEQSFKNISQRYRLINRIGEGTFSTVYKAEDLLHEHYQNDWDPEADKENVDRNSSAIKQASSRPQRAKFVAIKKIYVTSSPLRILNELELLHDLRDAPNVCPLITAFRHQDQVIAILPYFQHKDFREYYRDFTVSDMRIYFHSLFTALKSVHECQIVHRDIKPTNFLYSPAQQRGVLVDFGLAEREGTDYHHCACCLEPSDRNRKIRSSVYASTIAAAEAAGQPLPRPSYPNNDQRSSRRANRAGTRGFRAPEVLLKCTAQTVLIDVWSCGIILLTFLSKRFPFFHSADDIDAFIELCCIFGKKRMKEVALLHGQVMQTNLPTISENGHGWEKILLWCTGRNKKGAGGEGGLSIEEQEAVDFMRCCLELDPARRITTEEALMHGFLAGVGGRAVHEDSTTA</sequence>
<accession>A0ACC3MCD4</accession>
<dbReference type="Proteomes" id="UP001281147">
    <property type="component" value="Unassembled WGS sequence"/>
</dbReference>